<accession>A0A9X5FHZ0</accession>
<protein>
    <submittedName>
        <fullName evidence="3">Anti-sigma factor</fullName>
    </submittedName>
</protein>
<name>A0A9X5FHZ0_9MICO</name>
<dbReference type="InterPro" id="IPR018764">
    <property type="entry name" value="RskA_C"/>
</dbReference>
<dbReference type="GO" id="GO:0005886">
    <property type="term" value="C:plasma membrane"/>
    <property type="evidence" value="ECO:0007669"/>
    <property type="project" value="InterPro"/>
</dbReference>
<feature type="region of interest" description="Disordered" evidence="1">
    <location>
        <begin position="71"/>
        <end position="99"/>
    </location>
</feature>
<proteinExistence type="predicted"/>
<dbReference type="EMBL" id="JAAXOW010000001">
    <property type="protein sequence ID" value="NKX92423.1"/>
    <property type="molecule type" value="Genomic_DNA"/>
</dbReference>
<feature type="region of interest" description="Disordered" evidence="1">
    <location>
        <begin position="124"/>
        <end position="156"/>
    </location>
</feature>
<evidence type="ECO:0000313" key="3">
    <source>
        <dbReference type="EMBL" id="NKX92423.1"/>
    </source>
</evidence>
<organism evidence="3 4">
    <name type="scientific">Sanguibacter hominis ATCC BAA-789</name>
    <dbReference type="NCBI Taxonomy" id="1312740"/>
    <lineage>
        <taxon>Bacteria</taxon>
        <taxon>Bacillati</taxon>
        <taxon>Actinomycetota</taxon>
        <taxon>Actinomycetes</taxon>
        <taxon>Micrococcales</taxon>
        <taxon>Sanguibacteraceae</taxon>
        <taxon>Sanguibacter</taxon>
    </lineage>
</organism>
<feature type="domain" description="Anti-sigma K factor RskA C-terminal" evidence="2">
    <location>
        <begin position="165"/>
        <end position="291"/>
    </location>
</feature>
<evidence type="ECO:0000259" key="2">
    <source>
        <dbReference type="Pfam" id="PF10099"/>
    </source>
</evidence>
<comment type="caution">
    <text evidence="3">The sequence shown here is derived from an EMBL/GenBank/DDBJ whole genome shotgun (WGS) entry which is preliminary data.</text>
</comment>
<dbReference type="Proteomes" id="UP000774283">
    <property type="component" value="Unassembled WGS sequence"/>
</dbReference>
<dbReference type="AlphaFoldDB" id="A0A9X5FHZ0"/>
<dbReference type="RefSeq" id="WP_168446458.1">
    <property type="nucleotide sequence ID" value="NZ_JAAXOW010000001.1"/>
</dbReference>
<feature type="compositionally biased region" description="Low complexity" evidence="1">
    <location>
        <begin position="82"/>
        <end position="91"/>
    </location>
</feature>
<gene>
    <name evidence="3" type="ORF">HF995_03895</name>
</gene>
<evidence type="ECO:0000256" key="1">
    <source>
        <dbReference type="SAM" id="MobiDB-lite"/>
    </source>
</evidence>
<keyword evidence="4" id="KW-1185">Reference proteome</keyword>
<evidence type="ECO:0000313" key="4">
    <source>
        <dbReference type="Proteomes" id="UP000774283"/>
    </source>
</evidence>
<reference evidence="3 4" key="1">
    <citation type="submission" date="2020-04" db="EMBL/GenBank/DDBJ databases">
        <title>MicrobeNet Type strains.</title>
        <authorList>
            <person name="Nicholson A.C."/>
        </authorList>
    </citation>
    <scope>NUCLEOTIDE SEQUENCE [LARGE SCALE GENOMIC DNA]</scope>
    <source>
        <strain evidence="3 4">ATCC BAA-789</strain>
    </source>
</reference>
<feature type="compositionally biased region" description="Gly residues" evidence="1">
    <location>
        <begin position="72"/>
        <end position="81"/>
    </location>
</feature>
<dbReference type="Pfam" id="PF10099">
    <property type="entry name" value="RskA_C"/>
    <property type="match status" value="1"/>
</dbReference>
<feature type="region of interest" description="Disordered" evidence="1">
    <location>
        <begin position="281"/>
        <end position="303"/>
    </location>
</feature>
<sequence>MQHVDPDVLALVALGEDAASASEREHLAACEHCRAELAELTSVVETGRSVTTEDALVPAAPEVWDRISAELGLGGAGGTSGGSSPETGPAGVQPFPGTPVPADAPVPVVDLHAASVPPVVPVVPRAADAEGGSTPDERDETLAPVTDLSSRRRGSSRTGRVQMLVAACAALVVGVTGGILWERRGSEPQEAPIASATLVALPDWPDARGEARVKEVDGHRQVVVDLNAPTSADGYREVWLIASDLSGLVSLGVLQGQEGRFDIPAGLDLEKYSLVDVSEEHFDGDPAHSGDSIVRGPLEPSQA</sequence>